<keyword evidence="2" id="KW-1185">Reference proteome</keyword>
<dbReference type="NCBIfam" id="TIGR01409">
    <property type="entry name" value="TAT_signal_seq"/>
    <property type="match status" value="1"/>
</dbReference>
<evidence type="ECO:0000313" key="2">
    <source>
        <dbReference type="Proteomes" id="UP000184295"/>
    </source>
</evidence>
<dbReference type="EMBL" id="FQUL01000044">
    <property type="protein sequence ID" value="SHE96145.1"/>
    <property type="molecule type" value="Genomic_DNA"/>
</dbReference>
<dbReference type="RefSeq" id="WP_072792252.1">
    <property type="nucleotide sequence ID" value="NZ_FQUL01000044.1"/>
</dbReference>
<reference evidence="2" key="1">
    <citation type="submission" date="2016-11" db="EMBL/GenBank/DDBJ databases">
        <authorList>
            <person name="Varghese N."/>
            <person name="Submissions S."/>
        </authorList>
    </citation>
    <scope>NUCLEOTIDE SEQUENCE [LARGE SCALE GENOMIC DNA]</scope>
    <source>
        <strain evidence="2">DSM 19514</strain>
    </source>
</reference>
<proteinExistence type="predicted"/>
<accession>A0A1M4XRR9</accession>
<dbReference type="AlphaFoldDB" id="A0A1M4XRR9"/>
<evidence type="ECO:0000313" key="1">
    <source>
        <dbReference type="EMBL" id="SHE96145.1"/>
    </source>
</evidence>
<gene>
    <name evidence="1" type="ORF">SAMN02745225_02110</name>
</gene>
<dbReference type="STRING" id="1121881.SAMN02745225_02110"/>
<dbReference type="Proteomes" id="UP000184295">
    <property type="component" value="Unassembled WGS sequence"/>
</dbReference>
<dbReference type="InterPro" id="IPR019546">
    <property type="entry name" value="TAT_signal_bac_arc"/>
</dbReference>
<name>A0A1M4XRR9_9ACTN</name>
<organism evidence="1 2">
    <name type="scientific">Ferrithrix thermotolerans DSM 19514</name>
    <dbReference type="NCBI Taxonomy" id="1121881"/>
    <lineage>
        <taxon>Bacteria</taxon>
        <taxon>Bacillati</taxon>
        <taxon>Actinomycetota</taxon>
        <taxon>Acidimicrobiia</taxon>
        <taxon>Acidimicrobiales</taxon>
        <taxon>Acidimicrobiaceae</taxon>
        <taxon>Ferrithrix</taxon>
    </lineage>
</organism>
<sequence length="93" mass="9776">MAKLSRRDFIQKGSIGVAAAGAMLVVPFSGTKVLSNIDNKPTSNGAVQEALKGSDPVVIHIADKSTGEIHFYFGDKEVVHTNPSLVAQLLASI</sequence>
<protein>
    <submittedName>
        <fullName evidence="1">Tat (Twin-arginine translocation) pathway signal sequence</fullName>
    </submittedName>
</protein>